<name>A0A9D4KH39_DREPO</name>
<protein>
    <submittedName>
        <fullName evidence="1">Uncharacterized protein</fullName>
    </submittedName>
</protein>
<reference evidence="1" key="2">
    <citation type="submission" date="2020-11" db="EMBL/GenBank/DDBJ databases">
        <authorList>
            <person name="McCartney M.A."/>
            <person name="Auch B."/>
            <person name="Kono T."/>
            <person name="Mallez S."/>
            <person name="Becker A."/>
            <person name="Gohl D.M."/>
            <person name="Silverstein K.A.T."/>
            <person name="Koren S."/>
            <person name="Bechman K.B."/>
            <person name="Herman A."/>
            <person name="Abrahante J.E."/>
            <person name="Garbe J."/>
        </authorList>
    </citation>
    <scope>NUCLEOTIDE SEQUENCE</scope>
    <source>
        <strain evidence="1">Duluth1</strain>
        <tissue evidence="1">Whole animal</tissue>
    </source>
</reference>
<accession>A0A9D4KH39</accession>
<dbReference type="AlphaFoldDB" id="A0A9D4KH39"/>
<keyword evidence="2" id="KW-1185">Reference proteome</keyword>
<reference evidence="1" key="1">
    <citation type="journal article" date="2019" name="bioRxiv">
        <title>The Genome of the Zebra Mussel, Dreissena polymorpha: A Resource for Invasive Species Research.</title>
        <authorList>
            <person name="McCartney M.A."/>
            <person name="Auch B."/>
            <person name="Kono T."/>
            <person name="Mallez S."/>
            <person name="Zhang Y."/>
            <person name="Obille A."/>
            <person name="Becker A."/>
            <person name="Abrahante J.E."/>
            <person name="Garbe J."/>
            <person name="Badalamenti J.P."/>
            <person name="Herman A."/>
            <person name="Mangelson H."/>
            <person name="Liachko I."/>
            <person name="Sullivan S."/>
            <person name="Sone E.D."/>
            <person name="Koren S."/>
            <person name="Silverstein K.A.T."/>
            <person name="Beckman K.B."/>
            <person name="Gohl D.M."/>
        </authorList>
    </citation>
    <scope>NUCLEOTIDE SEQUENCE</scope>
    <source>
        <strain evidence="1">Duluth1</strain>
        <tissue evidence="1">Whole animal</tissue>
    </source>
</reference>
<comment type="caution">
    <text evidence="1">The sequence shown here is derived from an EMBL/GenBank/DDBJ whole genome shotgun (WGS) entry which is preliminary data.</text>
</comment>
<evidence type="ECO:0000313" key="1">
    <source>
        <dbReference type="EMBL" id="KAH3839753.1"/>
    </source>
</evidence>
<sequence length="89" mass="10168">MSPKTASHLLHEVHDQRVCPEHDFNTCLSTRAPTGDRQTTKSSLVWTLDQERLSVQDCSPLQARGRSTSRPSEEKLEGLCYRVDFPYHV</sequence>
<dbReference type="EMBL" id="JAIWYP010000004">
    <property type="protein sequence ID" value="KAH3839753.1"/>
    <property type="molecule type" value="Genomic_DNA"/>
</dbReference>
<evidence type="ECO:0000313" key="2">
    <source>
        <dbReference type="Proteomes" id="UP000828390"/>
    </source>
</evidence>
<dbReference type="Proteomes" id="UP000828390">
    <property type="component" value="Unassembled WGS sequence"/>
</dbReference>
<organism evidence="1 2">
    <name type="scientific">Dreissena polymorpha</name>
    <name type="common">Zebra mussel</name>
    <name type="synonym">Mytilus polymorpha</name>
    <dbReference type="NCBI Taxonomy" id="45954"/>
    <lineage>
        <taxon>Eukaryota</taxon>
        <taxon>Metazoa</taxon>
        <taxon>Spiralia</taxon>
        <taxon>Lophotrochozoa</taxon>
        <taxon>Mollusca</taxon>
        <taxon>Bivalvia</taxon>
        <taxon>Autobranchia</taxon>
        <taxon>Heteroconchia</taxon>
        <taxon>Euheterodonta</taxon>
        <taxon>Imparidentia</taxon>
        <taxon>Neoheterodontei</taxon>
        <taxon>Myida</taxon>
        <taxon>Dreissenoidea</taxon>
        <taxon>Dreissenidae</taxon>
        <taxon>Dreissena</taxon>
    </lineage>
</organism>
<gene>
    <name evidence="1" type="ORF">DPMN_113187</name>
</gene>
<proteinExistence type="predicted"/>